<gene>
    <name evidence="1" type="ORF">CH63R_04990</name>
</gene>
<dbReference type="Proteomes" id="UP000092177">
    <property type="component" value="Chromosome 3"/>
</dbReference>
<dbReference type="GeneID" id="28864072"/>
<sequence length="102" mass="11537">MPVSEQLVNRRQNSRTHKRLISHLWADWSTSATSATAAAAGLWKVVREVERVDDLTLFLRRWLTPELTLHSERGPPPFCLPSLIPRRRGRSATPSIASNVVL</sequence>
<keyword evidence="2" id="KW-1185">Reference proteome</keyword>
<dbReference type="RefSeq" id="XP_018161211.1">
    <property type="nucleotide sequence ID" value="XM_018299965.1"/>
</dbReference>
<comment type="caution">
    <text evidence="1">The sequence shown here is derived from an EMBL/GenBank/DDBJ whole genome shotgun (WGS) entry which is preliminary data.</text>
</comment>
<dbReference type="VEuPathDB" id="FungiDB:CH63R_04990"/>
<protein>
    <submittedName>
        <fullName evidence="1">Uncharacterized protein</fullName>
    </submittedName>
</protein>
<dbReference type="KEGG" id="chig:CH63R_04990"/>
<accession>A0A1B7YL62</accession>
<evidence type="ECO:0000313" key="1">
    <source>
        <dbReference type="EMBL" id="OBR12694.1"/>
    </source>
</evidence>
<dbReference type="AlphaFoldDB" id="A0A1B7YL62"/>
<proteinExistence type="predicted"/>
<evidence type="ECO:0000313" key="2">
    <source>
        <dbReference type="Proteomes" id="UP000092177"/>
    </source>
</evidence>
<name>A0A1B7YL62_COLHI</name>
<dbReference type="EMBL" id="LTAN01000003">
    <property type="protein sequence ID" value="OBR12694.1"/>
    <property type="molecule type" value="Genomic_DNA"/>
</dbReference>
<reference evidence="2" key="1">
    <citation type="journal article" date="2017" name="BMC Genomics">
        <title>Gapless genome assembly of Colletotrichum higginsianum reveals chromosome structure and association of transposable elements with secondary metabolite gene clusters.</title>
        <authorList>
            <person name="Dallery J.-F."/>
            <person name="Lapalu N."/>
            <person name="Zampounis A."/>
            <person name="Pigne S."/>
            <person name="Luyten I."/>
            <person name="Amselem J."/>
            <person name="Wittenberg A.H.J."/>
            <person name="Zhou S."/>
            <person name="de Queiroz M.V."/>
            <person name="Robin G.P."/>
            <person name="Auger A."/>
            <person name="Hainaut M."/>
            <person name="Henrissat B."/>
            <person name="Kim K.-T."/>
            <person name="Lee Y.-H."/>
            <person name="Lespinet O."/>
            <person name="Schwartz D.C."/>
            <person name="Thon M.R."/>
            <person name="O'Connell R.J."/>
        </authorList>
    </citation>
    <scope>NUCLEOTIDE SEQUENCE [LARGE SCALE GENOMIC DNA]</scope>
    <source>
        <strain evidence="2">IMI 349063</strain>
    </source>
</reference>
<organism evidence="1 2">
    <name type="scientific">Colletotrichum higginsianum (strain IMI 349063)</name>
    <name type="common">Crucifer anthracnose fungus</name>
    <dbReference type="NCBI Taxonomy" id="759273"/>
    <lineage>
        <taxon>Eukaryota</taxon>
        <taxon>Fungi</taxon>
        <taxon>Dikarya</taxon>
        <taxon>Ascomycota</taxon>
        <taxon>Pezizomycotina</taxon>
        <taxon>Sordariomycetes</taxon>
        <taxon>Hypocreomycetidae</taxon>
        <taxon>Glomerellales</taxon>
        <taxon>Glomerellaceae</taxon>
        <taxon>Colletotrichum</taxon>
        <taxon>Colletotrichum destructivum species complex</taxon>
    </lineage>
</organism>